<keyword evidence="13" id="KW-1185">Reference proteome</keyword>
<keyword evidence="4 9" id="KW-0812">Transmembrane</keyword>
<dbReference type="Pfam" id="PF00153">
    <property type="entry name" value="Mito_carr"/>
    <property type="match status" value="3"/>
</dbReference>
<dbReference type="Gene3D" id="1.50.40.10">
    <property type="entry name" value="Mitochondrial carrier domain"/>
    <property type="match status" value="1"/>
</dbReference>
<dbReference type="AlphaFoldDB" id="A0AAE1DB54"/>
<evidence type="ECO:0000256" key="7">
    <source>
        <dbReference type="ARBA" id="ARBA00023128"/>
    </source>
</evidence>
<evidence type="ECO:0000313" key="12">
    <source>
        <dbReference type="EMBL" id="KAK3763997.1"/>
    </source>
</evidence>
<dbReference type="SUPFAM" id="SSF103506">
    <property type="entry name" value="Mitochondrial carrier"/>
    <property type="match status" value="1"/>
</dbReference>
<gene>
    <name evidence="12" type="ORF">RRG08_004362</name>
</gene>
<dbReference type="EMBL" id="JAWDGP010004477">
    <property type="protein sequence ID" value="KAK3763997.1"/>
    <property type="molecule type" value="Genomic_DNA"/>
</dbReference>
<organism evidence="12 13">
    <name type="scientific">Elysia crispata</name>
    <name type="common">lettuce slug</name>
    <dbReference type="NCBI Taxonomy" id="231223"/>
    <lineage>
        <taxon>Eukaryota</taxon>
        <taxon>Metazoa</taxon>
        <taxon>Spiralia</taxon>
        <taxon>Lophotrochozoa</taxon>
        <taxon>Mollusca</taxon>
        <taxon>Gastropoda</taxon>
        <taxon>Heterobranchia</taxon>
        <taxon>Euthyneura</taxon>
        <taxon>Panpulmonata</taxon>
        <taxon>Sacoglossa</taxon>
        <taxon>Placobranchoidea</taxon>
        <taxon>Plakobranchidae</taxon>
        <taxon>Elysia</taxon>
    </lineage>
</organism>
<evidence type="ECO:0000256" key="3">
    <source>
        <dbReference type="ARBA" id="ARBA00022448"/>
    </source>
</evidence>
<evidence type="ECO:0008006" key="14">
    <source>
        <dbReference type="Google" id="ProtNLM"/>
    </source>
</evidence>
<comment type="caution">
    <text evidence="12">The sequence shown here is derived from an EMBL/GenBank/DDBJ whole genome shotgun (WGS) entry which is preliminary data.</text>
</comment>
<dbReference type="InterPro" id="IPR050567">
    <property type="entry name" value="Mitochondrial_Carrier"/>
</dbReference>
<feature type="transmembrane region" description="Helical" evidence="11">
    <location>
        <begin position="59"/>
        <end position="81"/>
    </location>
</feature>
<keyword evidence="3 10" id="KW-0813">Transport</keyword>
<sequence length="326" mass="35819">MSINEYIAGALGGVAGVFVGHPFDTTKIQLQIRTSGDHKIMNSSHAWNMVKAEGFKKGIFRGMMFPLVSYGFVNSVFFGVYSSTIKVLEPDQNTTPTNFQVYTAGCVAGTVQLLLSCPVEVVKCTMQAQIPLKLPSDTVNATIRVADQMTVDCRKYYRGPIHCSRDILANEGPRGFYKGLMTMFFRDVPSYGLYLLVYEGLFKLLVHRNLSDEKGVIASVLAGGVAGCLSWAVIMPLDVIKSRLQTATAGFATYPIDHKGRFRGFWDCAVTSVRNGGYNVLFRGTVLTMARAFPVNAMTFLVYSQVLNELNIVNPSLRHKSSADSS</sequence>
<reference evidence="12" key="1">
    <citation type="journal article" date="2023" name="G3 (Bethesda)">
        <title>A reference genome for the long-term kleptoplast-retaining sea slug Elysia crispata morphotype clarki.</title>
        <authorList>
            <person name="Eastman K.E."/>
            <person name="Pendleton A.L."/>
            <person name="Shaikh M.A."/>
            <person name="Suttiyut T."/>
            <person name="Ogas R."/>
            <person name="Tomko P."/>
            <person name="Gavelis G."/>
            <person name="Widhalm J.R."/>
            <person name="Wisecaver J.H."/>
        </authorList>
    </citation>
    <scope>NUCLEOTIDE SEQUENCE</scope>
    <source>
        <strain evidence="12">ECLA1</strain>
    </source>
</reference>
<keyword evidence="7" id="KW-0496">Mitochondrion</keyword>
<dbReference type="InterPro" id="IPR018108">
    <property type="entry name" value="MCP_transmembrane"/>
</dbReference>
<feature type="transmembrane region" description="Helical" evidence="11">
    <location>
        <begin position="216"/>
        <end position="234"/>
    </location>
</feature>
<evidence type="ECO:0000256" key="8">
    <source>
        <dbReference type="ARBA" id="ARBA00023136"/>
    </source>
</evidence>
<feature type="repeat" description="Solcar" evidence="9">
    <location>
        <begin position="3"/>
        <end position="87"/>
    </location>
</feature>
<protein>
    <recommendedName>
        <fullName evidence="14">Mitochondrial carrier protein</fullName>
    </recommendedName>
</protein>
<dbReference type="PANTHER" id="PTHR45624:SF10">
    <property type="entry name" value="SLC (SOLUTE CARRIER) HOMOLOG"/>
    <property type="match status" value="1"/>
</dbReference>
<evidence type="ECO:0000256" key="1">
    <source>
        <dbReference type="ARBA" id="ARBA00004225"/>
    </source>
</evidence>
<keyword evidence="5" id="KW-0677">Repeat</keyword>
<accession>A0AAE1DB54</accession>
<comment type="subcellular location">
    <subcellularLocation>
        <location evidence="1">Mitochondrion membrane</location>
        <topology evidence="1">Multi-pass membrane protein</topology>
    </subcellularLocation>
</comment>
<feature type="transmembrane region" description="Helical" evidence="11">
    <location>
        <begin position="101"/>
        <end position="122"/>
    </location>
</feature>
<keyword evidence="8 9" id="KW-0472">Membrane</keyword>
<dbReference type="PANTHER" id="PTHR45624">
    <property type="entry name" value="MITOCHONDRIAL BASIC AMINO ACIDS TRANSPORTER-RELATED"/>
    <property type="match status" value="1"/>
</dbReference>
<dbReference type="Proteomes" id="UP001283361">
    <property type="component" value="Unassembled WGS sequence"/>
</dbReference>
<feature type="repeat" description="Solcar" evidence="9">
    <location>
        <begin position="96"/>
        <end position="204"/>
    </location>
</feature>
<evidence type="ECO:0000256" key="5">
    <source>
        <dbReference type="ARBA" id="ARBA00022737"/>
    </source>
</evidence>
<evidence type="ECO:0000256" key="11">
    <source>
        <dbReference type="SAM" id="Phobius"/>
    </source>
</evidence>
<evidence type="ECO:0000256" key="10">
    <source>
        <dbReference type="RuleBase" id="RU000488"/>
    </source>
</evidence>
<feature type="repeat" description="Solcar" evidence="9">
    <location>
        <begin position="214"/>
        <end position="309"/>
    </location>
</feature>
<evidence type="ECO:0000256" key="2">
    <source>
        <dbReference type="ARBA" id="ARBA00006375"/>
    </source>
</evidence>
<keyword evidence="6 11" id="KW-1133">Transmembrane helix</keyword>
<evidence type="ECO:0000256" key="6">
    <source>
        <dbReference type="ARBA" id="ARBA00022989"/>
    </source>
</evidence>
<proteinExistence type="inferred from homology"/>
<dbReference type="GO" id="GO:0022857">
    <property type="term" value="F:transmembrane transporter activity"/>
    <property type="evidence" value="ECO:0007669"/>
    <property type="project" value="TreeGrafter"/>
</dbReference>
<name>A0AAE1DB54_9GAST</name>
<evidence type="ECO:0000256" key="4">
    <source>
        <dbReference type="ARBA" id="ARBA00022692"/>
    </source>
</evidence>
<evidence type="ECO:0000313" key="13">
    <source>
        <dbReference type="Proteomes" id="UP001283361"/>
    </source>
</evidence>
<evidence type="ECO:0000256" key="9">
    <source>
        <dbReference type="PROSITE-ProRule" id="PRU00282"/>
    </source>
</evidence>
<dbReference type="GO" id="GO:0031966">
    <property type="term" value="C:mitochondrial membrane"/>
    <property type="evidence" value="ECO:0007669"/>
    <property type="project" value="UniProtKB-SubCell"/>
</dbReference>
<dbReference type="PROSITE" id="PS50920">
    <property type="entry name" value="SOLCAR"/>
    <property type="match status" value="3"/>
</dbReference>
<dbReference type="InterPro" id="IPR023395">
    <property type="entry name" value="MCP_dom_sf"/>
</dbReference>
<comment type="similarity">
    <text evidence="2 10">Belongs to the mitochondrial carrier (TC 2.A.29) family.</text>
</comment>